<evidence type="ECO:0000256" key="2">
    <source>
        <dbReference type="ARBA" id="ARBA00001965"/>
    </source>
</evidence>
<dbReference type="SUPFAM" id="SSF51338">
    <property type="entry name" value="Composite domain of metallo-dependent hydrolases"/>
    <property type="match status" value="2"/>
</dbReference>
<dbReference type="PANTHER" id="PTHR42752:SF1">
    <property type="entry name" value="IMIDAZOLONEPROPIONASE-RELATED"/>
    <property type="match status" value="1"/>
</dbReference>
<dbReference type="Pfam" id="PF01979">
    <property type="entry name" value="Amidohydro_1"/>
    <property type="match status" value="1"/>
</dbReference>
<comment type="caution">
    <text evidence="13">The sequence shown here is derived from an EMBL/GenBank/DDBJ whole genome shotgun (WGS) entry which is preliminary data.</text>
</comment>
<keyword evidence="14" id="KW-1185">Reference proteome</keyword>
<reference evidence="13 14" key="1">
    <citation type="submission" date="2020-04" db="EMBL/GenBank/DDBJ databases">
        <authorList>
            <person name="Alioto T."/>
            <person name="Alioto T."/>
            <person name="Gomez Garrido J."/>
        </authorList>
    </citation>
    <scope>NUCLEOTIDE SEQUENCE [LARGE SCALE GENOMIC DNA]</scope>
</reference>
<keyword evidence="10" id="KW-0862">Zinc</keyword>
<comment type="cofactor">
    <cofactor evidence="2">
        <name>Fe(3+)</name>
        <dbReference type="ChEBI" id="CHEBI:29034"/>
    </cofactor>
</comment>
<dbReference type="NCBIfam" id="TIGR01224">
    <property type="entry name" value="hutI"/>
    <property type="match status" value="1"/>
</dbReference>
<evidence type="ECO:0000256" key="10">
    <source>
        <dbReference type="ARBA" id="ARBA00022833"/>
    </source>
</evidence>
<evidence type="ECO:0000256" key="8">
    <source>
        <dbReference type="ARBA" id="ARBA00022801"/>
    </source>
</evidence>
<dbReference type="InterPro" id="IPR032466">
    <property type="entry name" value="Metal_Hydrolase"/>
</dbReference>
<keyword evidence="11" id="KW-0408">Iron</keyword>
<evidence type="ECO:0000256" key="5">
    <source>
        <dbReference type="ARBA" id="ARBA00012864"/>
    </source>
</evidence>
<feature type="domain" description="Amidohydrolase-related" evidence="12">
    <location>
        <begin position="80"/>
        <end position="421"/>
    </location>
</feature>
<dbReference type="PANTHER" id="PTHR42752">
    <property type="entry name" value="IMIDAZOLONEPROPIONASE"/>
    <property type="match status" value="1"/>
</dbReference>
<dbReference type="InterPro" id="IPR005920">
    <property type="entry name" value="HutI"/>
</dbReference>
<evidence type="ECO:0000256" key="9">
    <source>
        <dbReference type="ARBA" id="ARBA00022808"/>
    </source>
</evidence>
<organism evidence="13 14">
    <name type="scientific">Cloeon dipterum</name>
    <dbReference type="NCBI Taxonomy" id="197152"/>
    <lineage>
        <taxon>Eukaryota</taxon>
        <taxon>Metazoa</taxon>
        <taxon>Ecdysozoa</taxon>
        <taxon>Arthropoda</taxon>
        <taxon>Hexapoda</taxon>
        <taxon>Insecta</taxon>
        <taxon>Pterygota</taxon>
        <taxon>Palaeoptera</taxon>
        <taxon>Ephemeroptera</taxon>
        <taxon>Pisciforma</taxon>
        <taxon>Baetidae</taxon>
        <taxon>Cloeon</taxon>
    </lineage>
</organism>
<evidence type="ECO:0000313" key="14">
    <source>
        <dbReference type="Proteomes" id="UP000494165"/>
    </source>
</evidence>
<dbReference type="GO" id="GO:0046872">
    <property type="term" value="F:metal ion binding"/>
    <property type="evidence" value="ECO:0007669"/>
    <property type="project" value="UniProtKB-KW"/>
</dbReference>
<name>A0A8S1D3M0_9INSE</name>
<dbReference type="FunFam" id="3.20.20.140:FF:000007">
    <property type="entry name" value="Imidazolonepropionase"/>
    <property type="match status" value="1"/>
</dbReference>
<dbReference type="GO" id="GO:0005737">
    <property type="term" value="C:cytoplasm"/>
    <property type="evidence" value="ECO:0007669"/>
    <property type="project" value="InterPro"/>
</dbReference>
<keyword evidence="9" id="KW-0369">Histidine metabolism</keyword>
<dbReference type="SUPFAM" id="SSF51556">
    <property type="entry name" value="Metallo-dependent hydrolases"/>
    <property type="match status" value="1"/>
</dbReference>
<evidence type="ECO:0000256" key="11">
    <source>
        <dbReference type="ARBA" id="ARBA00023004"/>
    </source>
</evidence>
<dbReference type="EMBL" id="CADEPI010000073">
    <property type="protein sequence ID" value="CAB3372426.1"/>
    <property type="molecule type" value="Genomic_DNA"/>
</dbReference>
<protein>
    <recommendedName>
        <fullName evidence="6">Probable imidazolonepropionase</fullName>
        <ecNumber evidence="5">3.5.2.7</ecNumber>
    </recommendedName>
</protein>
<proteinExistence type="inferred from homology"/>
<dbReference type="GO" id="GO:0019556">
    <property type="term" value="P:L-histidine catabolic process to glutamate and formamide"/>
    <property type="evidence" value="ECO:0007669"/>
    <property type="project" value="InterPro"/>
</dbReference>
<dbReference type="InterPro" id="IPR011059">
    <property type="entry name" value="Metal-dep_hydrolase_composite"/>
</dbReference>
<accession>A0A8S1D3M0</accession>
<evidence type="ECO:0000256" key="3">
    <source>
        <dbReference type="ARBA" id="ARBA00004758"/>
    </source>
</evidence>
<dbReference type="OrthoDB" id="194468at2759"/>
<gene>
    <name evidence="13" type="ORF">CLODIP_2_CD12801</name>
</gene>
<dbReference type="Proteomes" id="UP000494165">
    <property type="component" value="Unassembled WGS sequence"/>
</dbReference>
<comment type="similarity">
    <text evidence="4">Belongs to the metallo-dependent hydrolases superfamily. HutI family.</text>
</comment>
<comment type="pathway">
    <text evidence="3">Amino-acid degradation; L-histidine degradation into L-glutamate; N-formimidoyl-L-glutamate from L-histidine: step 3/3.</text>
</comment>
<dbReference type="Gene3D" id="3.20.20.140">
    <property type="entry name" value="Metal-dependent hydrolases"/>
    <property type="match status" value="1"/>
</dbReference>
<evidence type="ECO:0000256" key="6">
    <source>
        <dbReference type="ARBA" id="ARBA00013406"/>
    </source>
</evidence>
<evidence type="ECO:0000313" key="13">
    <source>
        <dbReference type="EMBL" id="CAB3372426.1"/>
    </source>
</evidence>
<dbReference type="GO" id="GO:0050480">
    <property type="term" value="F:imidazolonepropionase activity"/>
    <property type="evidence" value="ECO:0007669"/>
    <property type="project" value="UniProtKB-EC"/>
</dbReference>
<keyword evidence="7" id="KW-0479">Metal-binding</keyword>
<evidence type="ECO:0000256" key="4">
    <source>
        <dbReference type="ARBA" id="ARBA00008002"/>
    </source>
</evidence>
<dbReference type="InterPro" id="IPR006680">
    <property type="entry name" value="Amidohydro-rel"/>
</dbReference>
<sequence>MSTEKLLLIRSARQVVTVTDDPKVTRLVGREMSAVATKDGAVSIVVDNNGMIEFVGSDDEMREKYSGVRFSREIDASQYVVLPGFVDTHTHPVWAGDRVNEFAMKLAGATYLEIHASGGGIFFTVDKTKEASDQQLEDLLCERLGKMLRSGSTTVECKSGYGLDLDSEMRLLRIIEAAKRRVTNEISSTYCGAHAVPKGLSPEEATEDILQRQIPELKRLMEEKILTVENIDVFCEKGVYTTEQSKRILEAGKAISLKVNFHGDELYPTKSAEMGAGVGALAISHLEEISEQGIADMAANNCVAVILPTTAYAMRLKPPPVRKLIQQGVAVALGTDFNPNAYCYAMPVVMNLACVTLGMSMPEALISATLNAAASLDRGHTHGSITAGKFADFLLVRAPRWEHIIYQLGAHEDLIDVVVKGGRVVFEK</sequence>
<dbReference type="AlphaFoldDB" id="A0A8S1D3M0"/>
<dbReference type="EC" id="3.5.2.7" evidence="5"/>
<comment type="catalytic activity">
    <reaction evidence="1">
        <text>4-imidazolone-5-propanoate + H2O = N-formimidoyl-L-glutamate</text>
        <dbReference type="Rhea" id="RHEA:23660"/>
        <dbReference type="ChEBI" id="CHEBI:15377"/>
        <dbReference type="ChEBI" id="CHEBI:58928"/>
        <dbReference type="ChEBI" id="CHEBI:77893"/>
        <dbReference type="EC" id="3.5.2.7"/>
    </reaction>
</comment>
<evidence type="ECO:0000259" key="12">
    <source>
        <dbReference type="Pfam" id="PF01979"/>
    </source>
</evidence>
<dbReference type="CDD" id="cd01296">
    <property type="entry name" value="Imidazolone-5PH"/>
    <property type="match status" value="1"/>
</dbReference>
<dbReference type="Gene3D" id="2.30.40.10">
    <property type="entry name" value="Urease, subunit C, domain 1"/>
    <property type="match status" value="1"/>
</dbReference>
<evidence type="ECO:0000256" key="7">
    <source>
        <dbReference type="ARBA" id="ARBA00022723"/>
    </source>
</evidence>
<keyword evidence="8" id="KW-0378">Hydrolase</keyword>
<evidence type="ECO:0000256" key="1">
    <source>
        <dbReference type="ARBA" id="ARBA00000853"/>
    </source>
</evidence>